<dbReference type="Pfam" id="PF02517">
    <property type="entry name" value="Rce1-like"/>
    <property type="match status" value="1"/>
</dbReference>
<dbReference type="AlphaFoldDB" id="A0A0G0P2H3"/>
<keyword evidence="1" id="KW-1133">Transmembrane helix</keyword>
<evidence type="ECO:0000313" key="4">
    <source>
        <dbReference type="Proteomes" id="UP000034706"/>
    </source>
</evidence>
<evidence type="ECO:0000256" key="1">
    <source>
        <dbReference type="SAM" id="Phobius"/>
    </source>
</evidence>
<name>A0A0G0P2H3_9BACT</name>
<gene>
    <name evidence="3" type="ORF">UT16_C0008G0014</name>
</gene>
<dbReference type="Proteomes" id="UP000034706">
    <property type="component" value="Unassembled WGS sequence"/>
</dbReference>
<feature type="domain" description="CAAX prenyl protease 2/Lysostaphin resistance protein A-like" evidence="2">
    <location>
        <begin position="154"/>
        <end position="242"/>
    </location>
</feature>
<evidence type="ECO:0000313" key="3">
    <source>
        <dbReference type="EMBL" id="KKQ92299.1"/>
    </source>
</evidence>
<dbReference type="EMBL" id="LBVT01000008">
    <property type="protein sequence ID" value="KKQ92299.1"/>
    <property type="molecule type" value="Genomic_DNA"/>
</dbReference>
<dbReference type="GO" id="GO:0080120">
    <property type="term" value="P:CAAX-box protein maturation"/>
    <property type="evidence" value="ECO:0007669"/>
    <property type="project" value="UniProtKB-ARBA"/>
</dbReference>
<feature type="transmembrane region" description="Helical" evidence="1">
    <location>
        <begin position="147"/>
        <end position="163"/>
    </location>
</feature>
<sequence length="249" mass="28936">MKLRIDWEADRKLRELILSWRPLLRLILILVAIIAITPVAVFIHKLIYYLFYYTKNSYLDRVSFYADYWFYHFSLVNTRFGGFILLVLFLIFKKSQIANTVLSSPTAYPKIRIGNIWLRIVIYFTAIIGFGFVMHAFRILIGLTDSSFAFPTGIFDFLTKTFFAPISEEVYSRFLVLYITAALFGRIPAIIISTLFFTISHDLLQPYEVFWATSMGLTNALLTIAYGTLWPAIGIHIINNMIVYFSHPF</sequence>
<feature type="transmembrane region" description="Helical" evidence="1">
    <location>
        <begin position="175"/>
        <end position="200"/>
    </location>
</feature>
<organism evidence="3 4">
    <name type="scientific">Candidatus Azambacteria bacterium GW2011_GWA2_39_10</name>
    <dbReference type="NCBI Taxonomy" id="1618611"/>
    <lineage>
        <taxon>Bacteria</taxon>
        <taxon>Candidatus Azamiibacteriota</taxon>
    </lineage>
</organism>
<comment type="caution">
    <text evidence="3">The sequence shown here is derived from an EMBL/GenBank/DDBJ whole genome shotgun (WGS) entry which is preliminary data.</text>
</comment>
<proteinExistence type="predicted"/>
<keyword evidence="1" id="KW-0472">Membrane</keyword>
<feature type="transmembrane region" description="Helical" evidence="1">
    <location>
        <begin position="120"/>
        <end position="141"/>
    </location>
</feature>
<feature type="transmembrane region" description="Helical" evidence="1">
    <location>
        <begin position="68"/>
        <end position="92"/>
    </location>
</feature>
<dbReference type="InterPro" id="IPR003675">
    <property type="entry name" value="Rce1/LyrA-like_dom"/>
</dbReference>
<protein>
    <recommendedName>
        <fullName evidence="2">CAAX prenyl protease 2/Lysostaphin resistance protein A-like domain-containing protein</fullName>
    </recommendedName>
</protein>
<keyword evidence="1" id="KW-0812">Transmembrane</keyword>
<feature type="transmembrane region" description="Helical" evidence="1">
    <location>
        <begin position="23"/>
        <end position="48"/>
    </location>
</feature>
<dbReference type="GO" id="GO:0004175">
    <property type="term" value="F:endopeptidase activity"/>
    <property type="evidence" value="ECO:0007669"/>
    <property type="project" value="UniProtKB-ARBA"/>
</dbReference>
<feature type="transmembrane region" description="Helical" evidence="1">
    <location>
        <begin position="220"/>
        <end position="245"/>
    </location>
</feature>
<reference evidence="3" key="1">
    <citation type="journal article" date="2015" name="Nature">
        <title>rRNA introns, odd ribosomes, and small enigmatic genomes across a large radiation of phyla.</title>
        <authorList>
            <person name="Brown C.T."/>
            <person name="Hug L.A."/>
            <person name="Thomas B.C."/>
            <person name="Sharon I."/>
            <person name="Castelle C.J."/>
            <person name="Singh A."/>
            <person name="Wilkins M.J."/>
            <person name="Williams K.H."/>
            <person name="Banfield J.F."/>
        </authorList>
    </citation>
    <scope>NUCLEOTIDE SEQUENCE [LARGE SCALE GENOMIC DNA]</scope>
</reference>
<evidence type="ECO:0000259" key="2">
    <source>
        <dbReference type="Pfam" id="PF02517"/>
    </source>
</evidence>
<accession>A0A0G0P2H3</accession>